<accession>A0A0A0J474</accession>
<name>A0A0A0J474_9MICO</name>
<sequence length="258" mass="27135">MHARTLTRSTAATLLTAGVAFGLGAAPAHAASERFRYLCDATTEQGSFTNLPTTAAGDIAPEDDALHPEGRRVPISSVVVSMQPGAALRDVVEAVEPKDSVDMWDVDAHIEVSELPDMRVNVAWQPEWFGMGNKSIGFLGLTDASVVASVASPYTVRMGEFTLTYPAGETPVATLTCAPVPGQDLQIGHIHSFKGPIYTPTSTSTHTSSPAPSRPTVVQTDAEQPPPGDNRLPYAVAGLTALVAAGALLVRRRGTQVH</sequence>
<evidence type="ECO:0008006" key="5">
    <source>
        <dbReference type="Google" id="ProtNLM"/>
    </source>
</evidence>
<feature type="signal peptide" evidence="2">
    <location>
        <begin position="1"/>
        <end position="30"/>
    </location>
</feature>
<dbReference type="AlphaFoldDB" id="A0A0A0J474"/>
<evidence type="ECO:0000256" key="1">
    <source>
        <dbReference type="SAM" id="MobiDB-lite"/>
    </source>
</evidence>
<dbReference type="Proteomes" id="UP000030002">
    <property type="component" value="Unassembled WGS sequence"/>
</dbReference>
<evidence type="ECO:0000313" key="3">
    <source>
        <dbReference type="EMBL" id="KGN32165.1"/>
    </source>
</evidence>
<evidence type="ECO:0000313" key="4">
    <source>
        <dbReference type="Proteomes" id="UP000030002"/>
    </source>
</evidence>
<dbReference type="EMBL" id="AVPJ01000008">
    <property type="protein sequence ID" value="KGN32165.1"/>
    <property type="molecule type" value="Genomic_DNA"/>
</dbReference>
<protein>
    <recommendedName>
        <fullName evidence="5">Gram-positive cocci surface proteins LPxTG domain-containing protein</fullName>
    </recommendedName>
</protein>
<organism evidence="3 4">
    <name type="scientific">Knoellia sinensis KCTC 19936</name>
    <dbReference type="NCBI Taxonomy" id="1385520"/>
    <lineage>
        <taxon>Bacteria</taxon>
        <taxon>Bacillati</taxon>
        <taxon>Actinomycetota</taxon>
        <taxon>Actinomycetes</taxon>
        <taxon>Micrococcales</taxon>
        <taxon>Intrasporangiaceae</taxon>
        <taxon>Knoellia</taxon>
    </lineage>
</organism>
<dbReference type="RefSeq" id="WP_035916298.1">
    <property type="nucleotide sequence ID" value="NZ_AVPJ01000008.1"/>
</dbReference>
<proteinExistence type="predicted"/>
<keyword evidence="2" id="KW-0732">Signal</keyword>
<evidence type="ECO:0000256" key="2">
    <source>
        <dbReference type="SAM" id="SignalP"/>
    </source>
</evidence>
<gene>
    <name evidence="3" type="ORF">N802_10545</name>
</gene>
<reference evidence="3 4" key="1">
    <citation type="submission" date="2013-08" db="EMBL/GenBank/DDBJ databases">
        <title>The genome sequence of Knoellia sinensis.</title>
        <authorList>
            <person name="Zhu W."/>
            <person name="Wang G."/>
        </authorList>
    </citation>
    <scope>NUCLEOTIDE SEQUENCE [LARGE SCALE GENOMIC DNA]</scope>
    <source>
        <strain evidence="3 4">KCTC 19936</strain>
    </source>
</reference>
<feature type="chain" id="PRO_5001970989" description="Gram-positive cocci surface proteins LPxTG domain-containing protein" evidence="2">
    <location>
        <begin position="31"/>
        <end position="258"/>
    </location>
</feature>
<comment type="caution">
    <text evidence="3">The sequence shown here is derived from an EMBL/GenBank/DDBJ whole genome shotgun (WGS) entry which is preliminary data.</text>
</comment>
<keyword evidence="4" id="KW-1185">Reference proteome</keyword>
<feature type="compositionally biased region" description="Low complexity" evidence="1">
    <location>
        <begin position="198"/>
        <end position="216"/>
    </location>
</feature>
<feature type="region of interest" description="Disordered" evidence="1">
    <location>
        <begin position="198"/>
        <end position="232"/>
    </location>
</feature>